<sequence>MQGIAGLIAEETRHAERAALVRGDALVRSGAVQPVRFGPSLVIAEVDDDAARVEFRLVDGVLHWSCTCAEGRNGVLCAHCVATAQSVMIRTERKDSPDDPSATASASTTRMAS</sequence>
<organism evidence="4 5">
    <name type="scientific">Streptosporangium becharense</name>
    <dbReference type="NCBI Taxonomy" id="1816182"/>
    <lineage>
        <taxon>Bacteria</taxon>
        <taxon>Bacillati</taxon>
        <taxon>Actinomycetota</taxon>
        <taxon>Actinomycetes</taxon>
        <taxon>Streptosporangiales</taxon>
        <taxon>Streptosporangiaceae</taxon>
        <taxon>Streptosporangium</taxon>
    </lineage>
</organism>
<keyword evidence="5" id="KW-1185">Reference proteome</keyword>
<dbReference type="RefSeq" id="WP_184537668.1">
    <property type="nucleotide sequence ID" value="NZ_JACHMP010000001.1"/>
</dbReference>
<feature type="compositionally biased region" description="Low complexity" evidence="2">
    <location>
        <begin position="99"/>
        <end position="113"/>
    </location>
</feature>
<dbReference type="AlphaFoldDB" id="A0A7W9MGV5"/>
<keyword evidence="1" id="KW-0479">Metal-binding</keyword>
<evidence type="ECO:0000256" key="2">
    <source>
        <dbReference type="SAM" id="MobiDB-lite"/>
    </source>
</evidence>
<evidence type="ECO:0000313" key="4">
    <source>
        <dbReference type="EMBL" id="MBB5819896.1"/>
    </source>
</evidence>
<evidence type="ECO:0000256" key="1">
    <source>
        <dbReference type="PROSITE-ProRule" id="PRU00325"/>
    </source>
</evidence>
<name>A0A7W9MGV5_9ACTN</name>
<dbReference type="Pfam" id="PF04434">
    <property type="entry name" value="SWIM"/>
    <property type="match status" value="1"/>
</dbReference>
<accession>A0A7W9MGV5</accession>
<keyword evidence="1" id="KW-0862">Zinc</keyword>
<feature type="domain" description="SWIM-type" evidence="3">
    <location>
        <begin position="51"/>
        <end position="88"/>
    </location>
</feature>
<dbReference type="Proteomes" id="UP000540685">
    <property type="component" value="Unassembled WGS sequence"/>
</dbReference>
<keyword evidence="1" id="KW-0863">Zinc-finger</keyword>
<gene>
    <name evidence="4" type="ORF">F4562_002958</name>
</gene>
<feature type="region of interest" description="Disordered" evidence="2">
    <location>
        <begin position="89"/>
        <end position="113"/>
    </location>
</feature>
<evidence type="ECO:0000259" key="3">
    <source>
        <dbReference type="PROSITE" id="PS50966"/>
    </source>
</evidence>
<dbReference type="GO" id="GO:0008270">
    <property type="term" value="F:zinc ion binding"/>
    <property type="evidence" value="ECO:0007669"/>
    <property type="project" value="UniProtKB-KW"/>
</dbReference>
<dbReference type="InterPro" id="IPR007527">
    <property type="entry name" value="Znf_SWIM"/>
</dbReference>
<comment type="caution">
    <text evidence="4">The sequence shown here is derived from an EMBL/GenBank/DDBJ whole genome shotgun (WGS) entry which is preliminary data.</text>
</comment>
<reference evidence="4 5" key="1">
    <citation type="submission" date="2020-08" db="EMBL/GenBank/DDBJ databases">
        <title>Sequencing the genomes of 1000 actinobacteria strains.</title>
        <authorList>
            <person name="Klenk H.-P."/>
        </authorList>
    </citation>
    <scope>NUCLEOTIDE SEQUENCE [LARGE SCALE GENOMIC DNA]</scope>
    <source>
        <strain evidence="4 5">DSM 46887</strain>
    </source>
</reference>
<evidence type="ECO:0000313" key="5">
    <source>
        <dbReference type="Proteomes" id="UP000540685"/>
    </source>
</evidence>
<proteinExistence type="predicted"/>
<dbReference type="PROSITE" id="PS50966">
    <property type="entry name" value="ZF_SWIM"/>
    <property type="match status" value="1"/>
</dbReference>
<protein>
    <submittedName>
        <fullName evidence="4">Putative Zn finger protein</fullName>
    </submittedName>
</protein>
<dbReference type="EMBL" id="JACHMP010000001">
    <property type="protein sequence ID" value="MBB5819896.1"/>
    <property type="molecule type" value="Genomic_DNA"/>
</dbReference>